<proteinExistence type="predicted"/>
<dbReference type="Proteomes" id="UP000003798">
    <property type="component" value="Unassembled WGS sequence"/>
</dbReference>
<protein>
    <submittedName>
        <fullName evidence="1">Uncharacterized protein</fullName>
    </submittedName>
</protein>
<organism evidence="1 2">
    <name type="scientific">Haemophilus influenzae R3021</name>
    <dbReference type="NCBI Taxonomy" id="375432"/>
    <lineage>
        <taxon>Bacteria</taxon>
        <taxon>Pseudomonadati</taxon>
        <taxon>Pseudomonadota</taxon>
        <taxon>Gammaproteobacteria</taxon>
        <taxon>Pasteurellales</taxon>
        <taxon>Pasteurellaceae</taxon>
        <taxon>Haemophilus</taxon>
    </lineage>
</organism>
<name>A4N3X2_HAEIF</name>
<dbReference type="Pfam" id="PF13289">
    <property type="entry name" value="SIR2_2"/>
    <property type="match status" value="1"/>
</dbReference>
<reference evidence="1 2" key="1">
    <citation type="journal article" date="2007" name="Genome Biol.">
        <title>Characterization and modeling of the Haemophilus influenzae core and supragenomes based on the complete genomic sequences of Rd and 12 clinical nontypeable strains.</title>
        <authorList>
            <person name="Hogg J.S."/>
            <person name="Hu F.Z."/>
            <person name="Janto B."/>
            <person name="Boissy R."/>
            <person name="Hayes J."/>
            <person name="Keefe R."/>
            <person name="Post J.C."/>
            <person name="Ehrlich G.D."/>
        </authorList>
    </citation>
    <scope>NUCLEOTIDE SEQUENCE [LARGE SCALE GENOMIC DNA]</scope>
    <source>
        <strain evidence="1 2">R3021</strain>
    </source>
</reference>
<accession>A4N3X2</accession>
<dbReference type="SUPFAM" id="SSF52467">
    <property type="entry name" value="DHS-like NAD/FAD-binding domain"/>
    <property type="match status" value="1"/>
</dbReference>
<dbReference type="AlphaFoldDB" id="A4N3X2"/>
<evidence type="ECO:0000313" key="2">
    <source>
        <dbReference type="Proteomes" id="UP000003798"/>
    </source>
</evidence>
<evidence type="ECO:0000313" key="1">
    <source>
        <dbReference type="EMBL" id="EDJ91172.1"/>
    </source>
</evidence>
<dbReference type="InterPro" id="IPR029035">
    <property type="entry name" value="DHS-like_NAD/FAD-binding_dom"/>
</dbReference>
<dbReference type="EMBL" id="AAZE01000005">
    <property type="protein sequence ID" value="EDJ91172.1"/>
    <property type="molecule type" value="Genomic_DNA"/>
</dbReference>
<sequence>MNNNYLERLFIEELNSEGEEIVIRGSVFLRDQILSKLEPETYELAFKDWKNQRKQQAIDTANQILEIADNKQRFNKLKEIFRRNKLTPFIGAGLSMPSGFPSWKGFLYEVQKESGADFSIFEEHIHKGEYEEAAQLLFDVDEGHLQEHLENQFGKSPNLGELQGIICRLPEFFKETIITTNYDDLLKKIYADQDIHFDQELCGIDAEEFKKLFGEGRRILLKLHGTFISKNKRVLTQDDYQRHYSEHNILKTCVMESLFSQSLLFLGCSLDKDRTLQCMAEIVEERGKNNLPKHYAFLSCENLSDKERTTRRKVLQKSNIFPIWYDDDHDESIEALLELLNDGEL</sequence>
<gene>
    <name evidence="1" type="ORF">CGSHi22421_10537</name>
</gene>